<dbReference type="PANTHER" id="PTHR43464">
    <property type="entry name" value="METHYLTRANSFERASE"/>
    <property type="match status" value="1"/>
</dbReference>
<dbReference type="NCBIfam" id="TIGR00452">
    <property type="entry name" value="tRNA 5-methoxyuridine(34)/uridine 5-oxyacetic acid(34) synthase CmoB"/>
    <property type="match status" value="1"/>
</dbReference>
<organism evidence="1 2">
    <name type="scientific">Aliikangiella maris</name>
    <dbReference type="NCBI Taxonomy" id="3162458"/>
    <lineage>
        <taxon>Bacteria</taxon>
        <taxon>Pseudomonadati</taxon>
        <taxon>Pseudomonadota</taxon>
        <taxon>Gammaproteobacteria</taxon>
        <taxon>Oceanospirillales</taxon>
        <taxon>Pleioneaceae</taxon>
        <taxon>Aliikangiella</taxon>
    </lineage>
</organism>
<accession>A0ABV2BPJ4</accession>
<reference evidence="1 2" key="1">
    <citation type="submission" date="2024-06" db="EMBL/GenBank/DDBJ databases">
        <authorList>
            <person name="Li F."/>
        </authorList>
    </citation>
    <scope>NUCLEOTIDE SEQUENCE [LARGE SCALE GENOMIC DNA]</scope>
    <source>
        <strain evidence="1 2">GXAS 311</strain>
    </source>
</reference>
<dbReference type="HAMAP" id="MF_01590">
    <property type="entry name" value="tRNA_carboxymethyltr_CmoB"/>
    <property type="match status" value="1"/>
</dbReference>
<protein>
    <submittedName>
        <fullName evidence="1">tRNA 5-methoxyuridine(34)/uridine 5-oxyacetic acid(34) synthase CmoB</fullName>
    </submittedName>
</protein>
<gene>
    <name evidence="1" type="primary">cmoB</name>
    <name evidence="1" type="ORF">ABVT43_01920</name>
</gene>
<dbReference type="EMBL" id="JBEVCJ010000001">
    <property type="protein sequence ID" value="MET1253872.1"/>
    <property type="molecule type" value="Genomic_DNA"/>
</dbReference>
<dbReference type="NCBIfam" id="NF011650">
    <property type="entry name" value="PRK15068.1"/>
    <property type="match status" value="1"/>
</dbReference>
<sequence length="327" mass="38382">MLNLPAFFHDLNQTDLADWQPYFQQIIEQRLNQYTHGEWQEWEEIIEKLPLIKTENIELKDQVSIGSQKDLQQLSQLETDNFIQKLKRFHPWRKGPYNLFDIHINTEWRSDWKWDRVIKHISPLKNRTILDVGCGNGYHCWRMLGEKAQFVLGIDPSQKFLAQFAILKKYIGECPVHLLPLGIEDMPKDFTNNGFDTVFSMGVLYHRKSPINHLLELKQQLRPGGELVLETLVIDGDEQQVLVPTDRYAQMRNVWFIPSAKALELWLARSGFKNIRTVDINQTSLEEQRSTDWMHFHSLKEYLSPDDINQTIEGYPAPKRATLIATL</sequence>
<dbReference type="InterPro" id="IPR029063">
    <property type="entry name" value="SAM-dependent_MTases_sf"/>
</dbReference>
<name>A0ABV2BPJ4_9GAMM</name>
<evidence type="ECO:0000313" key="1">
    <source>
        <dbReference type="EMBL" id="MET1253872.1"/>
    </source>
</evidence>
<keyword evidence="2" id="KW-1185">Reference proteome</keyword>
<dbReference type="PANTHER" id="PTHR43464:SF95">
    <property type="entry name" value="TRNA U34 CARBOXYMETHYLTRANSFERASE"/>
    <property type="match status" value="1"/>
</dbReference>
<dbReference type="Proteomes" id="UP001548189">
    <property type="component" value="Unassembled WGS sequence"/>
</dbReference>
<evidence type="ECO:0000313" key="2">
    <source>
        <dbReference type="Proteomes" id="UP001548189"/>
    </source>
</evidence>
<comment type="caution">
    <text evidence="1">The sequence shown here is derived from an EMBL/GenBank/DDBJ whole genome shotgun (WGS) entry which is preliminary data.</text>
</comment>
<dbReference type="InterPro" id="IPR027555">
    <property type="entry name" value="Mo5U34_MeTrfas-like"/>
</dbReference>
<dbReference type="InterPro" id="IPR010017">
    <property type="entry name" value="CmoB"/>
</dbReference>
<proteinExistence type="inferred from homology"/>
<dbReference type="CDD" id="cd02440">
    <property type="entry name" value="AdoMet_MTases"/>
    <property type="match status" value="1"/>
</dbReference>
<dbReference type="Gene3D" id="3.40.50.150">
    <property type="entry name" value="Vaccinia Virus protein VP39"/>
    <property type="match status" value="1"/>
</dbReference>
<dbReference type="Pfam" id="PF08003">
    <property type="entry name" value="Methyltransf_9"/>
    <property type="match status" value="1"/>
</dbReference>
<dbReference type="SUPFAM" id="SSF53335">
    <property type="entry name" value="S-adenosyl-L-methionine-dependent methyltransferases"/>
    <property type="match status" value="1"/>
</dbReference>